<evidence type="ECO:0000256" key="1">
    <source>
        <dbReference type="SAM" id="SignalP"/>
    </source>
</evidence>
<dbReference type="RefSeq" id="WP_245119709.1">
    <property type="nucleotide sequence ID" value="NZ_CP095061.1"/>
</dbReference>
<keyword evidence="3" id="KW-1185">Reference proteome</keyword>
<feature type="signal peptide" evidence="1">
    <location>
        <begin position="1"/>
        <end position="24"/>
    </location>
</feature>
<dbReference type="Proteomes" id="UP000830401">
    <property type="component" value="Chromosome"/>
</dbReference>
<reference evidence="2" key="1">
    <citation type="submission" date="2022-04" db="EMBL/GenBank/DDBJ databases">
        <title>Hymenobacter sp. isolated from the air.</title>
        <authorList>
            <person name="Won M."/>
            <person name="Lee C.-M."/>
            <person name="Woen H.-Y."/>
            <person name="Kwon S.-W."/>
        </authorList>
    </citation>
    <scope>NUCLEOTIDE SEQUENCE</scope>
    <source>
        <strain evidence="2">5420S-77</strain>
    </source>
</reference>
<protein>
    <submittedName>
        <fullName evidence="2">Uncharacterized protein</fullName>
    </submittedName>
</protein>
<organism evidence="2 3">
    <name type="scientific">Hymenobacter volaticus</name>
    <dbReference type="NCBI Taxonomy" id="2932254"/>
    <lineage>
        <taxon>Bacteria</taxon>
        <taxon>Pseudomonadati</taxon>
        <taxon>Bacteroidota</taxon>
        <taxon>Cytophagia</taxon>
        <taxon>Cytophagales</taxon>
        <taxon>Hymenobacteraceae</taxon>
        <taxon>Hymenobacter</taxon>
    </lineage>
</organism>
<feature type="chain" id="PRO_5046093169" evidence="1">
    <location>
        <begin position="25"/>
        <end position="220"/>
    </location>
</feature>
<proteinExistence type="predicted"/>
<dbReference type="EMBL" id="CP095061">
    <property type="protein sequence ID" value="UOQ65729.1"/>
    <property type="molecule type" value="Genomic_DNA"/>
</dbReference>
<name>A0ABY4G4A9_9BACT</name>
<evidence type="ECO:0000313" key="3">
    <source>
        <dbReference type="Proteomes" id="UP000830401"/>
    </source>
</evidence>
<keyword evidence="1" id="KW-0732">Signal</keyword>
<gene>
    <name evidence="2" type="ORF">MUN86_19700</name>
</gene>
<sequence>MRYYQLRALFLTTTCCLVGYLSSAQQGGAVDPIAPRSPRVFPQEKAIDMPAKSGTQPTYRAFVPAQDPNQSAVVKKWPQPIYILDSSVIIGDLSDFKPSDIETLAVYKDKSPDVPSQWTSLTVNGIIALTMKSKVKLKSWSFKQIGRRVGIKGPISYSVNGLPVTGADLRIATNAIGEIKITRATPTAPGTQVDITISTAQPSKSTYPPGTIMIRGTAAL</sequence>
<evidence type="ECO:0000313" key="2">
    <source>
        <dbReference type="EMBL" id="UOQ65729.1"/>
    </source>
</evidence>
<accession>A0ABY4G4A9</accession>